<protein>
    <submittedName>
        <fullName evidence="1">Uncharacterized protein</fullName>
    </submittedName>
</protein>
<organism evidence="1 2">
    <name type="scientific">Knufia fluminis</name>
    <dbReference type="NCBI Taxonomy" id="191047"/>
    <lineage>
        <taxon>Eukaryota</taxon>
        <taxon>Fungi</taxon>
        <taxon>Dikarya</taxon>
        <taxon>Ascomycota</taxon>
        <taxon>Pezizomycotina</taxon>
        <taxon>Eurotiomycetes</taxon>
        <taxon>Chaetothyriomycetidae</taxon>
        <taxon>Chaetothyriales</taxon>
        <taxon>Trichomeriaceae</taxon>
        <taxon>Knufia</taxon>
    </lineage>
</organism>
<dbReference type="EMBL" id="JAKLMC020000004">
    <property type="protein sequence ID" value="KAK5956744.1"/>
    <property type="molecule type" value="Genomic_DNA"/>
</dbReference>
<gene>
    <name evidence="1" type="ORF">OHC33_002231</name>
</gene>
<evidence type="ECO:0000313" key="1">
    <source>
        <dbReference type="EMBL" id="KAK5956744.1"/>
    </source>
</evidence>
<name>A0AAN8EIM6_9EURO</name>
<keyword evidence="2" id="KW-1185">Reference proteome</keyword>
<sequence>MKTPTQDDMMSSLENLQIQADKPTAIVPASPSLLGVPLELRDKIYQYVLGDVRLRLQWDVNQLCLESAPDLSILLVSKQIRQEAISHFTSLPLLVRTKTDYTYMYRDQEYKIPNVLRDKISEIKLFQYTCQHIFRFWSDTAKPLYPNLRIVEMHKRANLTLYLDLSDDPSIPRDCSDYDYEQDKLAIMEDVKSGKYDMCFLKDARRGVNSPLSISYIERYGERFSQHFEIYYVFSTFIDMCGDPEPCPELSFKYDYYADEIVERHWQVITKDDGTAARNPERICLTGRRCFSCEEGEEGRLSYH</sequence>
<dbReference type="Proteomes" id="UP001316803">
    <property type="component" value="Unassembled WGS sequence"/>
</dbReference>
<proteinExistence type="predicted"/>
<reference evidence="1 2" key="1">
    <citation type="submission" date="2022-12" db="EMBL/GenBank/DDBJ databases">
        <title>Genomic features and morphological characterization of a novel Knufia sp. strain isolated from spacecraft assembly facility.</title>
        <authorList>
            <person name="Teixeira M."/>
            <person name="Chander A.M."/>
            <person name="Stajich J.E."/>
            <person name="Venkateswaran K."/>
        </authorList>
    </citation>
    <scope>NUCLEOTIDE SEQUENCE [LARGE SCALE GENOMIC DNA]</scope>
    <source>
        <strain evidence="1 2">FJI-L2-BK-P2</strain>
    </source>
</reference>
<dbReference type="AlphaFoldDB" id="A0AAN8EIM6"/>
<accession>A0AAN8EIM6</accession>
<evidence type="ECO:0000313" key="2">
    <source>
        <dbReference type="Proteomes" id="UP001316803"/>
    </source>
</evidence>
<comment type="caution">
    <text evidence="1">The sequence shown here is derived from an EMBL/GenBank/DDBJ whole genome shotgun (WGS) entry which is preliminary data.</text>
</comment>